<dbReference type="EMBL" id="JAERWL010000003">
    <property type="protein sequence ID" value="MBM9475396.1"/>
    <property type="molecule type" value="Genomic_DNA"/>
</dbReference>
<dbReference type="InterPro" id="IPR023027">
    <property type="entry name" value="Mannitol_DH_CS"/>
</dbReference>
<dbReference type="PANTHER" id="PTHR43362:SF1">
    <property type="entry name" value="MANNITOL DEHYDROGENASE 2-RELATED"/>
    <property type="match status" value="1"/>
</dbReference>
<feature type="domain" description="Mannitol dehydrogenase C-terminal" evidence="8">
    <location>
        <begin position="301"/>
        <end position="484"/>
    </location>
</feature>
<dbReference type="RefSeq" id="WP_205255546.1">
    <property type="nucleotide sequence ID" value="NZ_BAAAPV010000003.1"/>
</dbReference>
<dbReference type="AlphaFoldDB" id="A0A939C1V3"/>
<evidence type="ECO:0000256" key="3">
    <source>
        <dbReference type="ARBA" id="ARBA00016219"/>
    </source>
</evidence>
<dbReference type="InterPro" id="IPR008927">
    <property type="entry name" value="6-PGluconate_DH-like_C_sf"/>
</dbReference>
<dbReference type="InterPro" id="IPR013118">
    <property type="entry name" value="Mannitol_DH_C"/>
</dbReference>
<evidence type="ECO:0000256" key="6">
    <source>
        <dbReference type="ARBA" id="ARBA00048615"/>
    </source>
</evidence>
<feature type="domain" description="Mannitol dehydrogenase N-terminal" evidence="7">
    <location>
        <begin position="35"/>
        <end position="279"/>
    </location>
</feature>
<dbReference type="PANTHER" id="PTHR43362">
    <property type="entry name" value="MANNITOL DEHYDROGENASE DSF1-RELATED"/>
    <property type="match status" value="1"/>
</dbReference>
<comment type="caution">
    <text evidence="9">The sequence shown here is derived from an EMBL/GenBank/DDBJ whole genome shotgun (WGS) entry which is preliminary data.</text>
</comment>
<organism evidence="9 10">
    <name type="scientific">Nakamurella flavida</name>
    <dbReference type="NCBI Taxonomy" id="363630"/>
    <lineage>
        <taxon>Bacteria</taxon>
        <taxon>Bacillati</taxon>
        <taxon>Actinomycetota</taxon>
        <taxon>Actinomycetes</taxon>
        <taxon>Nakamurellales</taxon>
        <taxon>Nakamurellaceae</taxon>
        <taxon>Nakamurella</taxon>
    </lineage>
</organism>
<comment type="similarity">
    <text evidence="1">Belongs to the mannitol dehydrogenase family.</text>
</comment>
<dbReference type="InterPro" id="IPR036291">
    <property type="entry name" value="NAD(P)-bd_dom_sf"/>
</dbReference>
<gene>
    <name evidence="9" type="ORF">JL107_02955</name>
</gene>
<dbReference type="Pfam" id="PF08125">
    <property type="entry name" value="Mannitol_dh_C"/>
    <property type="match status" value="1"/>
</dbReference>
<keyword evidence="4" id="KW-0560">Oxidoreductase</keyword>
<dbReference type="GO" id="GO:0008926">
    <property type="term" value="F:mannitol-1-phosphate 5-dehydrogenase activity"/>
    <property type="evidence" value="ECO:0007669"/>
    <property type="project" value="UniProtKB-EC"/>
</dbReference>
<dbReference type="Gene3D" id="1.10.1040.10">
    <property type="entry name" value="N-(1-d-carboxylethyl)-l-norvaline Dehydrogenase, domain 2"/>
    <property type="match status" value="1"/>
</dbReference>
<dbReference type="EC" id="1.1.1.17" evidence="2"/>
<dbReference type="InterPro" id="IPR013328">
    <property type="entry name" value="6PGD_dom2"/>
</dbReference>
<evidence type="ECO:0000256" key="4">
    <source>
        <dbReference type="ARBA" id="ARBA00023002"/>
    </source>
</evidence>
<keyword evidence="10" id="KW-1185">Reference proteome</keyword>
<evidence type="ECO:0000313" key="10">
    <source>
        <dbReference type="Proteomes" id="UP000663801"/>
    </source>
</evidence>
<dbReference type="SUPFAM" id="SSF48179">
    <property type="entry name" value="6-phosphogluconate dehydrogenase C-terminal domain-like"/>
    <property type="match status" value="1"/>
</dbReference>
<dbReference type="PRINTS" id="PR00084">
    <property type="entry name" value="MTLDHDRGNASE"/>
</dbReference>
<dbReference type="InterPro" id="IPR050988">
    <property type="entry name" value="Mannitol_DH/Oxidoreductase"/>
</dbReference>
<reference evidence="9" key="1">
    <citation type="submission" date="2021-01" db="EMBL/GenBank/DDBJ databases">
        <title>KCTC 19127 draft genome.</title>
        <authorList>
            <person name="An D."/>
        </authorList>
    </citation>
    <scope>NUCLEOTIDE SEQUENCE</scope>
    <source>
        <strain evidence="9">KCTC 19127</strain>
    </source>
</reference>
<evidence type="ECO:0000259" key="7">
    <source>
        <dbReference type="Pfam" id="PF01232"/>
    </source>
</evidence>
<dbReference type="Pfam" id="PF01232">
    <property type="entry name" value="Mannitol_dh"/>
    <property type="match status" value="1"/>
</dbReference>
<dbReference type="PROSITE" id="PS00974">
    <property type="entry name" value="MANNITOL_DHGENASE"/>
    <property type="match status" value="1"/>
</dbReference>
<dbReference type="GO" id="GO:0019594">
    <property type="term" value="P:mannitol metabolic process"/>
    <property type="evidence" value="ECO:0007669"/>
    <property type="project" value="InterPro"/>
</dbReference>
<dbReference type="SUPFAM" id="SSF51735">
    <property type="entry name" value="NAD(P)-binding Rossmann-fold domains"/>
    <property type="match status" value="1"/>
</dbReference>
<dbReference type="InterPro" id="IPR000669">
    <property type="entry name" value="Mannitol_DH"/>
</dbReference>
<protein>
    <recommendedName>
        <fullName evidence="3">Mannitol-1-phosphate 5-dehydrogenase</fullName>
        <ecNumber evidence="2">1.1.1.17</ecNumber>
    </recommendedName>
</protein>
<evidence type="ECO:0000256" key="2">
    <source>
        <dbReference type="ARBA" id="ARBA00012939"/>
    </source>
</evidence>
<evidence type="ECO:0000259" key="8">
    <source>
        <dbReference type="Pfam" id="PF08125"/>
    </source>
</evidence>
<dbReference type="InterPro" id="IPR013131">
    <property type="entry name" value="Mannitol_DH_N"/>
</dbReference>
<dbReference type="Proteomes" id="UP000663801">
    <property type="component" value="Unassembled WGS sequence"/>
</dbReference>
<accession>A0A939C1V3</accession>
<sequence>MTAATAALPLRADTLARIGETVPVPAYDRAALTTGIVHLGVGGFHRAHEAMYLDEWMNTDPAAAEQGWGICGVGVLAGDERMKRVLDEQDGLYTLVLKHPDGSWTARVVGSLVDYLWAPEDPEAVLERMADPATRIVSLTVTEGGYSIHPVTGEFDVTPAVQADLAPGAVPATAFGLVVEALARRRERGIPAFTVLSCDNIQGNGDVAARSFRAFAELRDPDLAGWIAEHVRFPNSMVDRITPATTDDDRAEIARRFGILDGWPVVCEPWVQWVLQDEFGDQGDAPARPAWESVGVQFVAEVEPYEKMKLRLLNASHQAMSYLGRLAGYDLVSQVCRDPAFAAFLLAYMSEEATPTLDPVPGIDLDAYRHSLIERFGNEGVRDTLARNCAETSDRIPTFILPVVRDRLAAGGDVTACATVIASWVRYLGGVDENGRPLEIVDRNAATLVPLAAAEDPTAFLRQDLFGGLADEPRFTEPYLWALQSLRTRGARATAAAVAERGARG</sequence>
<comment type="catalytic activity">
    <reaction evidence="6">
        <text>D-mannitol 1-phosphate + NAD(+) = beta-D-fructose 6-phosphate + NADH + H(+)</text>
        <dbReference type="Rhea" id="RHEA:19661"/>
        <dbReference type="ChEBI" id="CHEBI:15378"/>
        <dbReference type="ChEBI" id="CHEBI:57540"/>
        <dbReference type="ChEBI" id="CHEBI:57634"/>
        <dbReference type="ChEBI" id="CHEBI:57945"/>
        <dbReference type="ChEBI" id="CHEBI:61381"/>
        <dbReference type="EC" id="1.1.1.17"/>
    </reaction>
</comment>
<proteinExistence type="inferred from homology"/>
<keyword evidence="5" id="KW-0520">NAD</keyword>
<dbReference type="Gene3D" id="3.40.50.720">
    <property type="entry name" value="NAD(P)-binding Rossmann-like Domain"/>
    <property type="match status" value="1"/>
</dbReference>
<evidence type="ECO:0000256" key="1">
    <source>
        <dbReference type="ARBA" id="ARBA00006541"/>
    </source>
</evidence>
<evidence type="ECO:0000256" key="5">
    <source>
        <dbReference type="ARBA" id="ARBA00023027"/>
    </source>
</evidence>
<name>A0A939C1V3_9ACTN</name>
<evidence type="ECO:0000313" key="9">
    <source>
        <dbReference type="EMBL" id="MBM9475396.1"/>
    </source>
</evidence>